<feature type="region of interest" description="Disordered" evidence="1">
    <location>
        <begin position="180"/>
        <end position="211"/>
    </location>
</feature>
<name>A0A7S4QAC6_9DINO</name>
<feature type="compositionally biased region" description="Basic and acidic residues" evidence="1">
    <location>
        <begin position="183"/>
        <end position="205"/>
    </location>
</feature>
<organism evidence="2">
    <name type="scientific">Alexandrium monilatum</name>
    <dbReference type="NCBI Taxonomy" id="311494"/>
    <lineage>
        <taxon>Eukaryota</taxon>
        <taxon>Sar</taxon>
        <taxon>Alveolata</taxon>
        <taxon>Dinophyceae</taxon>
        <taxon>Gonyaulacales</taxon>
        <taxon>Pyrocystaceae</taxon>
        <taxon>Alexandrium</taxon>
    </lineage>
</organism>
<gene>
    <name evidence="2" type="ORF">AMON00008_LOCUS16966</name>
</gene>
<reference evidence="2" key="1">
    <citation type="submission" date="2021-01" db="EMBL/GenBank/DDBJ databases">
        <authorList>
            <person name="Corre E."/>
            <person name="Pelletier E."/>
            <person name="Niang G."/>
            <person name="Scheremetjew M."/>
            <person name="Finn R."/>
            <person name="Kale V."/>
            <person name="Holt S."/>
            <person name="Cochrane G."/>
            <person name="Meng A."/>
            <person name="Brown T."/>
            <person name="Cohen L."/>
        </authorList>
    </citation>
    <scope>NUCLEOTIDE SEQUENCE</scope>
    <source>
        <strain evidence="2">CCMP3105</strain>
    </source>
</reference>
<dbReference type="AlphaFoldDB" id="A0A7S4QAC6"/>
<evidence type="ECO:0000313" key="2">
    <source>
        <dbReference type="EMBL" id="CAE4577346.1"/>
    </source>
</evidence>
<sequence>MGGATKALVTVRAADGTTSFINGEACALSYVELLAGGQRPRESAGPTVMEQRLAVIASGLQTQEVISEGEAIVPLTQAVRGLRQFLEAFNLAKHYGENPSTLPEVKAQDLVDKADVPITNHMDCKDGVKANAGRRRRATGAPGVAGARADDLHERLCVAEEGLSKSLDHLTGQLRDVGTVTVREQENDERRDPGPKNELQTHRAEVGGTTQRLVEELTDDARGVAANVNIKKSHRVNMYGCDICGVLSPEQPIAHYGNMMCRTCVMAS</sequence>
<accession>A0A7S4QAC6</accession>
<evidence type="ECO:0000256" key="1">
    <source>
        <dbReference type="SAM" id="MobiDB-lite"/>
    </source>
</evidence>
<protein>
    <submittedName>
        <fullName evidence="2">Uncharacterized protein</fullName>
    </submittedName>
</protein>
<dbReference type="EMBL" id="HBNR01025206">
    <property type="protein sequence ID" value="CAE4577346.1"/>
    <property type="molecule type" value="Transcribed_RNA"/>
</dbReference>
<proteinExistence type="predicted"/>